<sequence>MMYSVQGGWAGQTFALAKRNESEGRKSRIRRSKEERKAMVESFIKKYQESNNGNFPSLNLTHKEVGGSFYTVREIVRDIIQENRVLGPAKFSSDDLTSDQYFKQNPLGSIARDPKSYFAVSSYENHHELNNLQDTSGKMLSVSDGYHTGVEHQALDQGHAMNVDQADVINKEPVEATVVSDEYYTGAEHLMVNSEYVINGSQVDVTKNESFEATGVSDGYYNGVGNPVVDEGCVINASRIDVVNKESSESTIPEMQLTEPMVSKHNVELKLATGSTPMAKVTPLEENSIVETFPLSPIVSITDGIEQDLGELRGLGNSPENDIKMVALEHGEERSGLNGIEHTKNSNLSDEKIEDALGNQILNNNSNTGHDKEKNLGDTLINSAKHSTYKEPFGHEFEDSNGPQVRTKTNIEDGLQAKNLTKTYTEESKPSQEGMQKANKHRVDDQLGVCSKRISNPTLDRINLESWQGKPKNSAKQESNPLLAILKVFVDAFMKLWSE</sequence>
<feature type="region of interest" description="Disordered" evidence="1">
    <location>
        <begin position="422"/>
        <end position="449"/>
    </location>
</feature>
<dbReference type="InterPro" id="IPR058942">
    <property type="entry name" value="AT3G52170-like"/>
</dbReference>
<comment type="caution">
    <text evidence="3">The sequence shown here is derived from an EMBL/GenBank/DDBJ whole genome shotgun (WGS) entry which is preliminary data.</text>
</comment>
<reference evidence="4" key="1">
    <citation type="journal article" date="2020" name="Nat. Commun.">
        <title>Genome sequence of the cluster root forming white lupin.</title>
        <authorList>
            <person name="Hufnagel B."/>
            <person name="Marques A."/>
            <person name="Soriano A."/>
            <person name="Marques L."/>
            <person name="Divol F."/>
            <person name="Doumas P."/>
            <person name="Sallet E."/>
            <person name="Mancinotti D."/>
            <person name="Carrere S."/>
            <person name="Marande W."/>
            <person name="Arribat S."/>
            <person name="Keller J."/>
            <person name="Huneau C."/>
            <person name="Blein T."/>
            <person name="Aime D."/>
            <person name="Laguerre M."/>
            <person name="Taylor J."/>
            <person name="Schubert V."/>
            <person name="Nelson M."/>
            <person name="Geu-Flores F."/>
            <person name="Crespi M."/>
            <person name="Gallardo-Guerrero K."/>
            <person name="Delaux P.-M."/>
            <person name="Salse J."/>
            <person name="Berges H."/>
            <person name="Guyot R."/>
            <person name="Gouzy J."/>
            <person name="Peret B."/>
        </authorList>
    </citation>
    <scope>NUCLEOTIDE SEQUENCE [LARGE SCALE GENOMIC DNA]</scope>
    <source>
        <strain evidence="4">cv. Amiga</strain>
    </source>
</reference>
<evidence type="ECO:0000256" key="1">
    <source>
        <dbReference type="SAM" id="MobiDB-lite"/>
    </source>
</evidence>
<evidence type="ECO:0000313" key="4">
    <source>
        <dbReference type="Proteomes" id="UP000447434"/>
    </source>
</evidence>
<name>A0A6A4R1M0_LUPAL</name>
<gene>
    <name evidence="3" type="ORF">Lalb_Chr02g0151171</name>
</gene>
<dbReference type="InterPro" id="IPR058941">
    <property type="entry name" value="HTH_AT3G52170-like"/>
</dbReference>
<organism evidence="3 4">
    <name type="scientific">Lupinus albus</name>
    <name type="common">White lupine</name>
    <name type="synonym">Lupinus termis</name>
    <dbReference type="NCBI Taxonomy" id="3870"/>
    <lineage>
        <taxon>Eukaryota</taxon>
        <taxon>Viridiplantae</taxon>
        <taxon>Streptophyta</taxon>
        <taxon>Embryophyta</taxon>
        <taxon>Tracheophyta</taxon>
        <taxon>Spermatophyta</taxon>
        <taxon>Magnoliopsida</taxon>
        <taxon>eudicotyledons</taxon>
        <taxon>Gunneridae</taxon>
        <taxon>Pentapetalae</taxon>
        <taxon>rosids</taxon>
        <taxon>fabids</taxon>
        <taxon>Fabales</taxon>
        <taxon>Fabaceae</taxon>
        <taxon>Papilionoideae</taxon>
        <taxon>50 kb inversion clade</taxon>
        <taxon>genistoids sensu lato</taxon>
        <taxon>core genistoids</taxon>
        <taxon>Genisteae</taxon>
        <taxon>Lupinus</taxon>
    </lineage>
</organism>
<dbReference type="AlphaFoldDB" id="A0A6A4R1M0"/>
<dbReference type="Pfam" id="PF25896">
    <property type="entry name" value="HTH_AT3G52170"/>
    <property type="match status" value="1"/>
</dbReference>
<dbReference type="EMBL" id="WOCE01000002">
    <property type="protein sequence ID" value="KAE9619254.1"/>
    <property type="molecule type" value="Genomic_DNA"/>
</dbReference>
<keyword evidence="4" id="KW-1185">Reference proteome</keyword>
<dbReference type="PANTHER" id="PTHR34568:SF1">
    <property type="entry name" value="DNA BINDING PROTEIN"/>
    <property type="match status" value="1"/>
</dbReference>
<proteinExistence type="predicted"/>
<dbReference type="Proteomes" id="UP000447434">
    <property type="component" value="Chromosome 2"/>
</dbReference>
<evidence type="ECO:0000313" key="3">
    <source>
        <dbReference type="EMBL" id="KAE9619254.1"/>
    </source>
</evidence>
<dbReference type="PANTHER" id="PTHR34568">
    <property type="entry name" value="RRM DOMAIN-CONTAINING PROTEIN"/>
    <property type="match status" value="1"/>
</dbReference>
<accession>A0A6A4R1M0</accession>
<protein>
    <recommendedName>
        <fullName evidence="2">AT3G52170-like helix-turn-helix domain-containing protein</fullName>
    </recommendedName>
</protein>
<dbReference type="OrthoDB" id="787154at2759"/>
<feature type="domain" description="AT3G52170-like helix-turn-helix" evidence="2">
    <location>
        <begin position="32"/>
        <end position="80"/>
    </location>
</feature>
<evidence type="ECO:0000259" key="2">
    <source>
        <dbReference type="Pfam" id="PF25896"/>
    </source>
</evidence>